<comment type="subcellular location">
    <subcellularLocation>
        <location evidence="1">Cytoplasm</location>
    </subcellularLocation>
</comment>
<comment type="caution">
    <text evidence="6">The sequence shown here is derived from an EMBL/GenBank/DDBJ whole genome shotgun (WGS) entry which is preliminary data.</text>
</comment>
<evidence type="ECO:0000313" key="6">
    <source>
        <dbReference type="EMBL" id="KAL2536508.1"/>
    </source>
</evidence>
<proteinExistence type="inferred from homology"/>
<organism evidence="6 7">
    <name type="scientific">Forsythia ovata</name>
    <dbReference type="NCBI Taxonomy" id="205694"/>
    <lineage>
        <taxon>Eukaryota</taxon>
        <taxon>Viridiplantae</taxon>
        <taxon>Streptophyta</taxon>
        <taxon>Embryophyta</taxon>
        <taxon>Tracheophyta</taxon>
        <taxon>Spermatophyta</taxon>
        <taxon>Magnoliopsida</taxon>
        <taxon>eudicotyledons</taxon>
        <taxon>Gunneridae</taxon>
        <taxon>Pentapetalae</taxon>
        <taxon>asterids</taxon>
        <taxon>lamiids</taxon>
        <taxon>Lamiales</taxon>
        <taxon>Oleaceae</taxon>
        <taxon>Forsythieae</taxon>
        <taxon>Forsythia</taxon>
    </lineage>
</organism>
<dbReference type="InterPro" id="IPR019376">
    <property type="entry name" value="Myeloid_leukemia_factor"/>
</dbReference>
<dbReference type="PANTHER" id="PTHR13105">
    <property type="entry name" value="MYELOID LEUKEMIA FACTOR"/>
    <property type="match status" value="1"/>
</dbReference>
<feature type="region of interest" description="Disordered" evidence="5">
    <location>
        <begin position="64"/>
        <end position="165"/>
    </location>
</feature>
<comment type="similarity">
    <text evidence="2">Belongs to the MLF family.</text>
</comment>
<evidence type="ECO:0000256" key="1">
    <source>
        <dbReference type="ARBA" id="ARBA00004496"/>
    </source>
</evidence>
<accession>A0ABD1VIP5</accession>
<name>A0ABD1VIP5_9LAMI</name>
<keyword evidence="7" id="KW-1185">Reference proteome</keyword>
<dbReference type="GO" id="GO:0005737">
    <property type="term" value="C:cytoplasm"/>
    <property type="evidence" value="ECO:0007669"/>
    <property type="project" value="UniProtKB-SubCell"/>
</dbReference>
<protein>
    <submittedName>
        <fullName evidence="6">Calcium-binding EF-hand family protein</fullName>
    </submittedName>
</protein>
<feature type="compositionally biased region" description="Polar residues" evidence="5">
    <location>
        <begin position="156"/>
        <end position="165"/>
    </location>
</feature>
<dbReference type="EMBL" id="JBFOLJ010000005">
    <property type="protein sequence ID" value="KAL2536508.1"/>
    <property type="molecule type" value="Genomic_DNA"/>
</dbReference>
<evidence type="ECO:0000256" key="2">
    <source>
        <dbReference type="ARBA" id="ARBA00008332"/>
    </source>
</evidence>
<gene>
    <name evidence="6" type="ORF">Fot_17899</name>
</gene>
<reference evidence="7" key="1">
    <citation type="submission" date="2024-07" db="EMBL/GenBank/DDBJ databases">
        <title>Two chromosome-level genome assemblies of Korean endemic species Abeliophyllum distichum and Forsythia ovata (Oleaceae).</title>
        <authorList>
            <person name="Jang H."/>
        </authorList>
    </citation>
    <scope>NUCLEOTIDE SEQUENCE [LARGE SCALE GENOMIC DNA]</scope>
</reference>
<evidence type="ECO:0000313" key="7">
    <source>
        <dbReference type="Proteomes" id="UP001604277"/>
    </source>
</evidence>
<feature type="compositionally biased region" description="Basic and acidic residues" evidence="5">
    <location>
        <begin position="104"/>
        <end position="116"/>
    </location>
</feature>
<evidence type="ECO:0000256" key="3">
    <source>
        <dbReference type="ARBA" id="ARBA00022490"/>
    </source>
</evidence>
<dbReference type="Proteomes" id="UP001604277">
    <property type="component" value="Unassembled WGS sequence"/>
</dbReference>
<dbReference type="Pfam" id="PF10248">
    <property type="entry name" value="Mlf1IP"/>
    <property type="match status" value="1"/>
</dbReference>
<feature type="compositionally biased region" description="Acidic residues" evidence="5">
    <location>
        <begin position="86"/>
        <end position="103"/>
    </location>
</feature>
<keyword evidence="3" id="KW-0963">Cytoplasm</keyword>
<evidence type="ECO:0000256" key="4">
    <source>
        <dbReference type="ARBA" id="ARBA00022553"/>
    </source>
</evidence>
<evidence type="ECO:0000256" key="5">
    <source>
        <dbReference type="SAM" id="MobiDB-lite"/>
    </source>
</evidence>
<sequence length="327" mass="36603">MKRFVWDKMQRGREVRENSLSNSGSAFDSFGGFGFRGSMFPSIFGGRDPFDDPFFTRPFGSMFDSNSAHGESRHTSASRSKKPVIEELDSDDERAVEDEEGHDVDDVGDKKDKFKENAWSNRNPLVDHPEDETSDHPKSTSNSKEVAYRTNHSKVEGSQPQGRSISFQRVTYGGMNGAYYTATTTRRTGCDGVTLEESKQADKTTGEATHRISRGIHDKGHSLTRKLDSDGKVDTMQTLHNLAEDELAGFEQTWKGNADGHLPGWNTGFDLNFDAGNPSSAQTDRTTWEGFARPFTRRFGRDKMFGSSRNSWAESSRPKKVVTINIE</sequence>
<keyword evidence="4" id="KW-0597">Phosphoprotein</keyword>
<dbReference type="AlphaFoldDB" id="A0ABD1VIP5"/>